<accession>A0A1B6MGQ8</accession>
<feature type="non-terminal residue" evidence="2">
    <location>
        <position position="119"/>
    </location>
</feature>
<gene>
    <name evidence="2" type="ORF">g.50343</name>
</gene>
<proteinExistence type="predicted"/>
<feature type="non-terminal residue" evidence="2">
    <location>
        <position position="1"/>
    </location>
</feature>
<dbReference type="AlphaFoldDB" id="A0A1B6MGQ8"/>
<sequence length="119" mass="12663">RPSSTPNCDIWIPPENIVLRKPVAERPALDRGYLQEPGKFYSDVPPHSRTYTSSYSTGGIPRSTSQPGTSGAALEYNNIISTFPFYTPPAPLPSNPGTRAVRPYGLVSSATVPSGLGSG</sequence>
<feature type="region of interest" description="Disordered" evidence="1">
    <location>
        <begin position="36"/>
        <end position="71"/>
    </location>
</feature>
<evidence type="ECO:0000313" key="2">
    <source>
        <dbReference type="EMBL" id="JAT35079.1"/>
    </source>
</evidence>
<reference evidence="2" key="1">
    <citation type="submission" date="2015-11" db="EMBL/GenBank/DDBJ databases">
        <title>De novo transcriptome assembly of four potential Pierce s Disease insect vectors from Arizona vineyards.</title>
        <authorList>
            <person name="Tassone E.E."/>
        </authorList>
    </citation>
    <scope>NUCLEOTIDE SEQUENCE</scope>
</reference>
<organism evidence="2">
    <name type="scientific">Graphocephala atropunctata</name>
    <dbReference type="NCBI Taxonomy" id="36148"/>
    <lineage>
        <taxon>Eukaryota</taxon>
        <taxon>Metazoa</taxon>
        <taxon>Ecdysozoa</taxon>
        <taxon>Arthropoda</taxon>
        <taxon>Hexapoda</taxon>
        <taxon>Insecta</taxon>
        <taxon>Pterygota</taxon>
        <taxon>Neoptera</taxon>
        <taxon>Paraneoptera</taxon>
        <taxon>Hemiptera</taxon>
        <taxon>Auchenorrhyncha</taxon>
        <taxon>Membracoidea</taxon>
        <taxon>Cicadellidae</taxon>
        <taxon>Cicadellinae</taxon>
        <taxon>Cicadellini</taxon>
        <taxon>Graphocephala</taxon>
    </lineage>
</organism>
<feature type="compositionally biased region" description="Low complexity" evidence="1">
    <location>
        <begin position="50"/>
        <end position="59"/>
    </location>
</feature>
<dbReference type="EMBL" id="GEBQ01004898">
    <property type="protein sequence ID" value="JAT35079.1"/>
    <property type="molecule type" value="Transcribed_RNA"/>
</dbReference>
<evidence type="ECO:0000256" key="1">
    <source>
        <dbReference type="SAM" id="MobiDB-lite"/>
    </source>
</evidence>
<protein>
    <submittedName>
        <fullName evidence="2">Uncharacterized protein</fullName>
    </submittedName>
</protein>
<name>A0A1B6MGQ8_9HEMI</name>